<name>A0A6A6E4F3_9PEZI</name>
<dbReference type="Gene3D" id="1.25.40.20">
    <property type="entry name" value="Ankyrin repeat-containing domain"/>
    <property type="match status" value="1"/>
</dbReference>
<organism evidence="1 2">
    <name type="scientific">Zopfia rhizophila CBS 207.26</name>
    <dbReference type="NCBI Taxonomy" id="1314779"/>
    <lineage>
        <taxon>Eukaryota</taxon>
        <taxon>Fungi</taxon>
        <taxon>Dikarya</taxon>
        <taxon>Ascomycota</taxon>
        <taxon>Pezizomycotina</taxon>
        <taxon>Dothideomycetes</taxon>
        <taxon>Dothideomycetes incertae sedis</taxon>
        <taxon>Zopfiaceae</taxon>
        <taxon>Zopfia</taxon>
    </lineage>
</organism>
<gene>
    <name evidence="1" type="ORF">K469DRAFT_687460</name>
</gene>
<sequence length="202" mass="23072">MDVILALFGKMDEPSRSEVLVQIASRADLTDFGIMERLLDSTQWTDSKFKPNLGEMELLWYAARREKHNEVRKLLERSAQDKPKEKRDWKALQWAAYLGNPKIVWWLLHAGGWEPKFVEEALRIAEEMVAGETMRSSNDPVPIKKSETSNSVSRIVAKEYGNATKRDAVKDKARNILAQAAINASKEESKRGRPLPTYYGHS</sequence>
<dbReference type="Pfam" id="PF12796">
    <property type="entry name" value="Ank_2"/>
    <property type="match status" value="1"/>
</dbReference>
<dbReference type="EMBL" id="ML994631">
    <property type="protein sequence ID" value="KAF2186043.1"/>
    <property type="molecule type" value="Genomic_DNA"/>
</dbReference>
<accession>A0A6A6E4F3</accession>
<dbReference type="SUPFAM" id="SSF48403">
    <property type="entry name" value="Ankyrin repeat"/>
    <property type="match status" value="1"/>
</dbReference>
<dbReference type="InterPro" id="IPR002110">
    <property type="entry name" value="Ankyrin_rpt"/>
</dbReference>
<proteinExistence type="predicted"/>
<dbReference type="AlphaFoldDB" id="A0A6A6E4F3"/>
<evidence type="ECO:0000313" key="2">
    <source>
        <dbReference type="Proteomes" id="UP000800200"/>
    </source>
</evidence>
<dbReference type="Proteomes" id="UP000800200">
    <property type="component" value="Unassembled WGS sequence"/>
</dbReference>
<evidence type="ECO:0000313" key="1">
    <source>
        <dbReference type="EMBL" id="KAF2186043.1"/>
    </source>
</evidence>
<dbReference type="InterPro" id="IPR036770">
    <property type="entry name" value="Ankyrin_rpt-contain_sf"/>
</dbReference>
<protein>
    <submittedName>
        <fullName evidence="1">Uncharacterized protein</fullName>
    </submittedName>
</protein>
<keyword evidence="2" id="KW-1185">Reference proteome</keyword>
<reference evidence="1" key="1">
    <citation type="journal article" date="2020" name="Stud. Mycol.">
        <title>101 Dothideomycetes genomes: a test case for predicting lifestyles and emergence of pathogens.</title>
        <authorList>
            <person name="Haridas S."/>
            <person name="Albert R."/>
            <person name="Binder M."/>
            <person name="Bloem J."/>
            <person name="Labutti K."/>
            <person name="Salamov A."/>
            <person name="Andreopoulos B."/>
            <person name="Baker S."/>
            <person name="Barry K."/>
            <person name="Bills G."/>
            <person name="Bluhm B."/>
            <person name="Cannon C."/>
            <person name="Castanera R."/>
            <person name="Culley D."/>
            <person name="Daum C."/>
            <person name="Ezra D."/>
            <person name="Gonzalez J."/>
            <person name="Henrissat B."/>
            <person name="Kuo A."/>
            <person name="Liang C."/>
            <person name="Lipzen A."/>
            <person name="Lutzoni F."/>
            <person name="Magnuson J."/>
            <person name="Mondo S."/>
            <person name="Nolan M."/>
            <person name="Ohm R."/>
            <person name="Pangilinan J."/>
            <person name="Park H.-J."/>
            <person name="Ramirez L."/>
            <person name="Alfaro M."/>
            <person name="Sun H."/>
            <person name="Tritt A."/>
            <person name="Yoshinaga Y."/>
            <person name="Zwiers L.-H."/>
            <person name="Turgeon B."/>
            <person name="Goodwin S."/>
            <person name="Spatafora J."/>
            <person name="Crous P."/>
            <person name="Grigoriev I."/>
        </authorList>
    </citation>
    <scope>NUCLEOTIDE SEQUENCE</scope>
    <source>
        <strain evidence="1">CBS 207.26</strain>
    </source>
</reference>